<dbReference type="GO" id="GO:0006013">
    <property type="term" value="P:mannose metabolic process"/>
    <property type="evidence" value="ECO:0007669"/>
    <property type="project" value="InterPro"/>
</dbReference>
<dbReference type="PANTHER" id="PTHR46017">
    <property type="entry name" value="ALPHA-MANNOSIDASE 2C1"/>
    <property type="match status" value="1"/>
</dbReference>
<protein>
    <recommendedName>
        <fullName evidence="1">Glycoside hydrolase family 38 N-terminal domain-containing protein</fullName>
    </recommendedName>
</protein>
<dbReference type="GO" id="GO:0004559">
    <property type="term" value="F:alpha-mannosidase activity"/>
    <property type="evidence" value="ECO:0007669"/>
    <property type="project" value="InterPro"/>
</dbReference>
<evidence type="ECO:0000313" key="2">
    <source>
        <dbReference type="EMBL" id="RBT69346.1"/>
    </source>
</evidence>
<sequence>MFPGFSLEKRNSVKKLLEFERVQRIIIELKKNMIKTAIPVENLVFHSETGTKEFERGAYFGEKNQYYTIAGELCLPNEFQNQTVDLAIFSSLTEWDSTTNPQIKVYFDDQLIQGLDVNHTTLRLPKEYASRDRIPLQIEVFSGREEKKYPLTVELRLIDPLTYELYYDLFVILDSWRSLNEHDSNYIYYERELGQVVDQLNFYKPYSSEYYQGLMKAKEHLERAFYQTGLVKNAPRALVVGHTHIDLAWLWTVMQAVEKGERSFSTVLKLMEEYDELTFIQSQPQMYQLIKDTYPLLYEKIKEKIVAGKWIPEGAMWVEADCNLASGESLVRQFLYGKQFIREEFGQESQILWLPDVFGYSAALPQILKKTNTPYFMTTKLSWNQFNQIPYDSFFWQGIDGSRALTHFITTISDGYSPTPYYTTYNGLLDPYTVKGSWERYLDKDVNDSILIAYGYGDGGGGPTRDMLETLKRMKKGLPSMPQVIESTAIDFFEELSEKMTKHQEKEWLGELYFEYHTRNVYLHREKQAQQSIW</sequence>
<evidence type="ECO:0000259" key="1">
    <source>
        <dbReference type="Pfam" id="PF01074"/>
    </source>
</evidence>
<dbReference type="Proteomes" id="UP000253498">
    <property type="component" value="Unassembled WGS sequence"/>
</dbReference>
<dbReference type="InterPro" id="IPR000602">
    <property type="entry name" value="Glyco_hydro_38_N"/>
</dbReference>
<accession>A0AB37IDH4</accession>
<dbReference type="PANTHER" id="PTHR46017:SF1">
    <property type="entry name" value="ALPHA-MANNOSIDASE 2C1"/>
    <property type="match status" value="1"/>
</dbReference>
<name>A0AB37IDH4_ENTHR</name>
<dbReference type="InterPro" id="IPR011330">
    <property type="entry name" value="Glyco_hydro/deAcase_b/a-brl"/>
</dbReference>
<reference evidence="2 3" key="1">
    <citation type="submission" date="2015-06" db="EMBL/GenBank/DDBJ databases">
        <title>The Genome Sequence of Enterococcus hirae 88EA1.</title>
        <authorList>
            <consortium name="The Broad Institute Genomics Platform"/>
            <consortium name="The Broad Institute Genome Sequencing Center for Infectious Disease"/>
            <person name="Earl A.M."/>
            <person name="Van Tyne D."/>
            <person name="Lebreton F."/>
            <person name="Saavedra J.T."/>
            <person name="Gilmore M.S."/>
            <person name="Manson McGuire A."/>
            <person name="Clock S."/>
            <person name="Crupain M."/>
            <person name="Rangan U."/>
            <person name="Young S."/>
            <person name="Abouelleil A."/>
            <person name="Cao P."/>
            <person name="Chapman S.B."/>
            <person name="Griggs A."/>
            <person name="Priest M."/>
            <person name="Shea T."/>
            <person name="Wortman J."/>
            <person name="Nusbaum C."/>
            <person name="Birren B."/>
        </authorList>
    </citation>
    <scope>NUCLEOTIDE SEQUENCE [LARGE SCALE GENOMIC DNA]</scope>
    <source>
        <strain evidence="2 3">88EA1</strain>
    </source>
</reference>
<evidence type="ECO:0000313" key="3">
    <source>
        <dbReference type="Proteomes" id="UP000253498"/>
    </source>
</evidence>
<organism evidence="2 3">
    <name type="scientific">Enterococcus hirae</name>
    <dbReference type="NCBI Taxonomy" id="1354"/>
    <lineage>
        <taxon>Bacteria</taxon>
        <taxon>Bacillati</taxon>
        <taxon>Bacillota</taxon>
        <taxon>Bacilli</taxon>
        <taxon>Lactobacillales</taxon>
        <taxon>Enterococcaceae</taxon>
        <taxon>Enterococcus</taxon>
    </lineage>
</organism>
<dbReference type="SUPFAM" id="SSF88713">
    <property type="entry name" value="Glycoside hydrolase/deacetylase"/>
    <property type="match status" value="1"/>
</dbReference>
<dbReference type="InterPro" id="IPR027291">
    <property type="entry name" value="Glyco_hydro_38_N_sf"/>
</dbReference>
<dbReference type="Gene3D" id="3.20.110.10">
    <property type="entry name" value="Glycoside hydrolase 38, N terminal domain"/>
    <property type="match status" value="1"/>
</dbReference>
<dbReference type="EMBL" id="LESJ01000004">
    <property type="protein sequence ID" value="RBT69346.1"/>
    <property type="molecule type" value="Genomic_DNA"/>
</dbReference>
<dbReference type="Pfam" id="PF01074">
    <property type="entry name" value="Glyco_hydro_38N"/>
    <property type="match status" value="1"/>
</dbReference>
<dbReference type="FunFam" id="3.20.110.10:FF:000002">
    <property type="entry name" value="alpha-mannosidase 2C1 isoform X1"/>
    <property type="match status" value="1"/>
</dbReference>
<gene>
    <name evidence="2" type="ORF">EB03_01016</name>
</gene>
<dbReference type="AlphaFoldDB" id="A0AB37IDH4"/>
<dbReference type="CDD" id="cd10789">
    <property type="entry name" value="GH38N_AMII_ER_cytosolic"/>
    <property type="match status" value="1"/>
</dbReference>
<comment type="caution">
    <text evidence="2">The sequence shown here is derived from an EMBL/GenBank/DDBJ whole genome shotgun (WGS) entry which is preliminary data.</text>
</comment>
<proteinExistence type="predicted"/>
<dbReference type="GO" id="GO:0009313">
    <property type="term" value="P:oligosaccharide catabolic process"/>
    <property type="evidence" value="ECO:0007669"/>
    <property type="project" value="TreeGrafter"/>
</dbReference>
<feature type="domain" description="Glycoside hydrolase family 38 N-terminal" evidence="1">
    <location>
        <begin position="238"/>
        <end position="503"/>
    </location>
</feature>